<dbReference type="SUPFAM" id="SSF160582">
    <property type="entry name" value="MbtH-like"/>
    <property type="match status" value="1"/>
</dbReference>
<dbReference type="Pfam" id="PF03621">
    <property type="entry name" value="MbtH"/>
    <property type="match status" value="1"/>
</dbReference>
<evidence type="ECO:0000313" key="3">
    <source>
        <dbReference type="Proteomes" id="UP000628710"/>
    </source>
</evidence>
<dbReference type="PANTHER" id="PTHR38444:SF1">
    <property type="entry name" value="ENTEROBACTIN BIOSYNTHESIS PROTEIN YBDZ"/>
    <property type="match status" value="1"/>
</dbReference>
<sequence length="70" mass="8181">MSDSIFDDESILFLILINDQKQYSIWPNILPIPDGWLADNGPMSRKKCMDWLEANWTDLRPIQSQEEKAV</sequence>
<protein>
    <submittedName>
        <fullName evidence="2">MbtH family NRPS accessory protein</fullName>
    </submittedName>
</protein>
<accession>A0A934MYL5</accession>
<dbReference type="PANTHER" id="PTHR38444">
    <property type="entry name" value="ENTEROBACTIN BIOSYNTHESIS PROTEIN YBDZ"/>
    <property type="match status" value="1"/>
</dbReference>
<organism evidence="2 3">
    <name type="scientific">Marinomonas transparens</name>
    <dbReference type="NCBI Taxonomy" id="2795388"/>
    <lineage>
        <taxon>Bacteria</taxon>
        <taxon>Pseudomonadati</taxon>
        <taxon>Pseudomonadota</taxon>
        <taxon>Gammaproteobacteria</taxon>
        <taxon>Oceanospirillales</taxon>
        <taxon>Oceanospirillaceae</taxon>
        <taxon>Marinomonas</taxon>
    </lineage>
</organism>
<reference evidence="2" key="1">
    <citation type="submission" date="2020-12" db="EMBL/GenBank/DDBJ databases">
        <title>Marinomonas arctica sp. nov., a psychrotolerant bacterium isolated from the Arctic.</title>
        <authorList>
            <person name="Zhang Y."/>
        </authorList>
    </citation>
    <scope>NUCLEOTIDE SEQUENCE</scope>
    <source>
        <strain evidence="2">C1424</strain>
    </source>
</reference>
<dbReference type="InterPro" id="IPR005153">
    <property type="entry name" value="MbtH-like_dom"/>
</dbReference>
<evidence type="ECO:0000313" key="2">
    <source>
        <dbReference type="EMBL" id="MBJ7536590.1"/>
    </source>
</evidence>
<proteinExistence type="predicted"/>
<comment type="caution">
    <text evidence="2">The sequence shown here is derived from an EMBL/GenBank/DDBJ whole genome shotgun (WGS) entry which is preliminary data.</text>
</comment>
<dbReference type="SMART" id="SM00923">
    <property type="entry name" value="MbtH"/>
    <property type="match status" value="1"/>
</dbReference>
<dbReference type="EMBL" id="JAEMNX010000002">
    <property type="protein sequence ID" value="MBJ7536590.1"/>
    <property type="molecule type" value="Genomic_DNA"/>
</dbReference>
<dbReference type="GO" id="GO:0005829">
    <property type="term" value="C:cytosol"/>
    <property type="evidence" value="ECO:0007669"/>
    <property type="project" value="TreeGrafter"/>
</dbReference>
<dbReference type="Proteomes" id="UP000628710">
    <property type="component" value="Unassembled WGS sequence"/>
</dbReference>
<evidence type="ECO:0000259" key="1">
    <source>
        <dbReference type="SMART" id="SM00923"/>
    </source>
</evidence>
<gene>
    <name evidence="2" type="ORF">I8J31_02720</name>
</gene>
<dbReference type="InterPro" id="IPR037407">
    <property type="entry name" value="MLP_fam"/>
</dbReference>
<name>A0A934MYL5_9GAMM</name>
<dbReference type="RefSeq" id="WP_199466771.1">
    <property type="nucleotide sequence ID" value="NZ_JAEMNX010000002.1"/>
</dbReference>
<dbReference type="AlphaFoldDB" id="A0A934MYL5"/>
<dbReference type="Gene3D" id="3.90.820.10">
    <property type="entry name" value="Structural Genomics, Unknown Function 30-nov-00 1gh9 Mol_id"/>
    <property type="match status" value="1"/>
</dbReference>
<dbReference type="InterPro" id="IPR038020">
    <property type="entry name" value="MbtH-like_sf"/>
</dbReference>
<keyword evidence="3" id="KW-1185">Reference proteome</keyword>
<feature type="domain" description="MbtH-like" evidence="1">
    <location>
        <begin position="4"/>
        <end position="54"/>
    </location>
</feature>
<dbReference type="GO" id="GO:0019290">
    <property type="term" value="P:siderophore biosynthetic process"/>
    <property type="evidence" value="ECO:0007669"/>
    <property type="project" value="TreeGrafter"/>
</dbReference>